<dbReference type="Gene3D" id="3.30.700.10">
    <property type="entry name" value="Glycoprotein, Type 4 Pilin"/>
    <property type="match status" value="1"/>
</dbReference>
<dbReference type="RefSeq" id="WP_092076531.1">
    <property type="nucleotide sequence ID" value="NZ_FNAQ01000003.1"/>
</dbReference>
<dbReference type="Proteomes" id="UP000243205">
    <property type="component" value="Unassembled WGS sequence"/>
</dbReference>
<dbReference type="InterPro" id="IPR045584">
    <property type="entry name" value="Pilin-like"/>
</dbReference>
<sequence length="147" mass="15162">MNNQKGFTLIELIVVIVILGILAAVAVPKFVDMQGEAKRGVLNGIRGSLKSAVMMAHGKYLAGGGTATSITVDGATVELAFGYPEASTANLTDLVDLDNLTILATDADDFSATSTETVLTVTYGAYSFTYTEAADADTPPIVSAVAP</sequence>
<dbReference type="PANTHER" id="PTHR30093:SF7">
    <property type="entry name" value="MSHA MAJOR PILIN SUBUNIT MSHA"/>
    <property type="match status" value="1"/>
</dbReference>
<evidence type="ECO:0000313" key="2">
    <source>
        <dbReference type="EMBL" id="SDE03121.1"/>
    </source>
</evidence>
<dbReference type="PROSITE" id="PS00409">
    <property type="entry name" value="PROKAR_NTER_METHYL"/>
    <property type="match status" value="1"/>
</dbReference>
<reference evidence="3" key="1">
    <citation type="submission" date="2016-10" db="EMBL/GenBank/DDBJ databases">
        <authorList>
            <person name="Varghese N."/>
            <person name="Submissions S."/>
        </authorList>
    </citation>
    <scope>NUCLEOTIDE SEQUENCE [LARGE SCALE GENOMIC DNA]</scope>
    <source>
        <strain evidence="3">DSM 8987</strain>
    </source>
</reference>
<dbReference type="PANTHER" id="PTHR30093">
    <property type="entry name" value="GENERAL SECRETION PATHWAY PROTEIN G"/>
    <property type="match status" value="1"/>
</dbReference>
<dbReference type="Pfam" id="PF07963">
    <property type="entry name" value="N_methyl"/>
    <property type="match status" value="1"/>
</dbReference>
<proteinExistence type="predicted"/>
<accession>A0A1G6ZKR9</accession>
<gene>
    <name evidence="2" type="ORF">SAMN05661003_10325</name>
</gene>
<evidence type="ECO:0000256" key="1">
    <source>
        <dbReference type="SAM" id="Phobius"/>
    </source>
</evidence>
<dbReference type="NCBIfam" id="TIGR02532">
    <property type="entry name" value="IV_pilin_GFxxxE"/>
    <property type="match status" value="1"/>
</dbReference>
<dbReference type="OrthoDB" id="5406097at2"/>
<keyword evidence="3" id="KW-1185">Reference proteome</keyword>
<evidence type="ECO:0000313" key="3">
    <source>
        <dbReference type="Proteomes" id="UP000243205"/>
    </source>
</evidence>
<keyword evidence="1" id="KW-1133">Transmembrane helix</keyword>
<protein>
    <submittedName>
        <fullName evidence="2">MSHA pilin protein MshA</fullName>
    </submittedName>
</protein>
<keyword evidence="1" id="KW-0472">Membrane</keyword>
<name>A0A1G6ZKR9_9BACT</name>
<dbReference type="EMBL" id="FNAQ01000003">
    <property type="protein sequence ID" value="SDE03121.1"/>
    <property type="molecule type" value="Genomic_DNA"/>
</dbReference>
<organism evidence="2 3">
    <name type="scientific">Desulfuromonas thiophila</name>
    <dbReference type="NCBI Taxonomy" id="57664"/>
    <lineage>
        <taxon>Bacteria</taxon>
        <taxon>Pseudomonadati</taxon>
        <taxon>Thermodesulfobacteriota</taxon>
        <taxon>Desulfuromonadia</taxon>
        <taxon>Desulfuromonadales</taxon>
        <taxon>Desulfuromonadaceae</taxon>
        <taxon>Desulfuromonas</taxon>
    </lineage>
</organism>
<feature type="transmembrane region" description="Helical" evidence="1">
    <location>
        <begin position="6"/>
        <end position="27"/>
    </location>
</feature>
<dbReference type="AlphaFoldDB" id="A0A1G6ZKR9"/>
<dbReference type="STRING" id="57664.SAMN05661003_10325"/>
<dbReference type="SUPFAM" id="SSF54523">
    <property type="entry name" value="Pili subunits"/>
    <property type="match status" value="1"/>
</dbReference>
<keyword evidence="1" id="KW-0812">Transmembrane</keyword>
<dbReference type="InterPro" id="IPR012902">
    <property type="entry name" value="N_methyl_site"/>
</dbReference>